<reference evidence="2" key="1">
    <citation type="submission" date="2023-05" db="EMBL/GenBank/DDBJ databases">
        <title>Nepenthes gracilis genome sequencing.</title>
        <authorList>
            <person name="Fukushima K."/>
        </authorList>
    </citation>
    <scope>NUCLEOTIDE SEQUENCE</scope>
    <source>
        <strain evidence="2">SING2019-196</strain>
    </source>
</reference>
<dbReference type="Proteomes" id="UP001279734">
    <property type="component" value="Unassembled WGS sequence"/>
</dbReference>
<dbReference type="PROSITE" id="PS50144">
    <property type="entry name" value="MATH"/>
    <property type="match status" value="2"/>
</dbReference>
<protein>
    <recommendedName>
        <fullName evidence="1">MATH domain-containing protein</fullName>
    </recommendedName>
</protein>
<proteinExistence type="predicted"/>
<dbReference type="InterPro" id="IPR002083">
    <property type="entry name" value="MATH/TRAF_dom"/>
</dbReference>
<dbReference type="CDD" id="cd00121">
    <property type="entry name" value="MATH"/>
    <property type="match status" value="2"/>
</dbReference>
<dbReference type="EMBL" id="BSYO01000016">
    <property type="protein sequence ID" value="GMH16675.1"/>
    <property type="molecule type" value="Genomic_DNA"/>
</dbReference>
<evidence type="ECO:0000313" key="2">
    <source>
        <dbReference type="EMBL" id="GMH16675.1"/>
    </source>
</evidence>
<keyword evidence="3" id="KW-1185">Reference proteome</keyword>
<organism evidence="2 3">
    <name type="scientific">Nepenthes gracilis</name>
    <name type="common">Slender pitcher plant</name>
    <dbReference type="NCBI Taxonomy" id="150966"/>
    <lineage>
        <taxon>Eukaryota</taxon>
        <taxon>Viridiplantae</taxon>
        <taxon>Streptophyta</taxon>
        <taxon>Embryophyta</taxon>
        <taxon>Tracheophyta</taxon>
        <taxon>Spermatophyta</taxon>
        <taxon>Magnoliopsida</taxon>
        <taxon>eudicotyledons</taxon>
        <taxon>Gunneridae</taxon>
        <taxon>Pentapetalae</taxon>
        <taxon>Caryophyllales</taxon>
        <taxon>Nepenthaceae</taxon>
        <taxon>Nepenthes</taxon>
    </lineage>
</organism>
<dbReference type="PANTHER" id="PTHR46162">
    <property type="entry name" value="TRAF-LIKE FAMILY PROTEIN"/>
    <property type="match status" value="1"/>
</dbReference>
<dbReference type="SMART" id="SM00061">
    <property type="entry name" value="MATH"/>
    <property type="match status" value="1"/>
</dbReference>
<dbReference type="SUPFAM" id="SSF49599">
    <property type="entry name" value="TRAF domain-like"/>
    <property type="match status" value="2"/>
</dbReference>
<feature type="domain" description="MATH" evidence="1">
    <location>
        <begin position="26"/>
        <end position="161"/>
    </location>
</feature>
<dbReference type="InterPro" id="IPR008974">
    <property type="entry name" value="TRAF-like"/>
</dbReference>
<name>A0AAD3STG3_NEPGR</name>
<dbReference type="Pfam" id="PF22486">
    <property type="entry name" value="MATH_2"/>
    <property type="match status" value="2"/>
</dbReference>
<accession>A0AAD3STG3</accession>
<dbReference type="PANTHER" id="PTHR46162:SF65">
    <property type="entry name" value="F9D12.8 PROTEIN-RELATED"/>
    <property type="match status" value="1"/>
</dbReference>
<evidence type="ECO:0000313" key="3">
    <source>
        <dbReference type="Proteomes" id="UP001279734"/>
    </source>
</evidence>
<dbReference type="AlphaFoldDB" id="A0AAD3STG3"/>
<dbReference type="Gene3D" id="2.60.210.10">
    <property type="entry name" value="Apoptosis, Tumor Necrosis Factor Receptor Associated Protein 2, Chain A"/>
    <property type="match status" value="2"/>
</dbReference>
<comment type="caution">
    <text evidence="2">The sequence shown here is derived from an EMBL/GenBank/DDBJ whole genome shotgun (WGS) entry which is preliminary data.</text>
</comment>
<feature type="domain" description="MATH" evidence="1">
    <location>
        <begin position="181"/>
        <end position="307"/>
    </location>
</feature>
<gene>
    <name evidence="2" type="ORF">Nepgr_018516</name>
</gene>
<sequence length="317" mass="35872">MPNGSSSPYTFDVGNPIIRSVREKEPSHLKFEIESFKTLLDSTTRTGSHKIESSEFNSGGQSWVLEIYPDGNAKDGGSGNISLYLRLVNKPAGGGSVNVSFKFFIFDKVREKYITIQDARERRFDAAHLEWGISQALPIAAFKDEKNGLLINDSCTFGAEVYVISNTATVTRLSLIEKETIRSNTWPLYDFSKLRTDTYSPAFGIEERSWKLRLYPRGNLTGQGKYLSLYLYLDDRTDLTGGRKLYVDCELSIKDQLTGDDYTKTVGFWFDSSNDQGGYDDFISLADLNNQEKGYKENDTLMIKVTFNEIFLLTEIN</sequence>
<evidence type="ECO:0000259" key="1">
    <source>
        <dbReference type="PROSITE" id="PS50144"/>
    </source>
</evidence>